<sequence length="121" mass="14916">MFLEENAKYFEEKAKEAYKEGKYKFTLFFTEQALQLYLKYILYKKFEEYPKTHKLKELFEISKNINSKFIDFYNENSDVIDLIEEAYITSRYLDKEYSEKSAKKSIELINKFKEEFKEWIK</sequence>
<evidence type="ECO:0000313" key="3">
    <source>
        <dbReference type="Proteomes" id="UP001055553"/>
    </source>
</evidence>
<feature type="domain" description="HEPN" evidence="1">
    <location>
        <begin position="4"/>
        <end position="112"/>
    </location>
</feature>
<organism evidence="2 3">
    <name type="scientific">Nanobdella aerobiophila</name>
    <dbReference type="NCBI Taxonomy" id="2586965"/>
    <lineage>
        <taxon>Archaea</taxon>
        <taxon>Nanobdellota</taxon>
        <taxon>Nanobdellia</taxon>
        <taxon>Nanobdellales</taxon>
        <taxon>Nanobdellaceae</taxon>
        <taxon>Nanobdella</taxon>
    </lineage>
</organism>
<name>A0A915ST29_9ARCH</name>
<dbReference type="SMART" id="SM00748">
    <property type="entry name" value="HEPN"/>
    <property type="match status" value="1"/>
</dbReference>
<dbReference type="RefSeq" id="WP_258393140.1">
    <property type="nucleotide sequence ID" value="NZ_AP019769.1"/>
</dbReference>
<dbReference type="Pfam" id="PF05168">
    <property type="entry name" value="HEPN"/>
    <property type="match status" value="1"/>
</dbReference>
<evidence type="ECO:0000259" key="1">
    <source>
        <dbReference type="PROSITE" id="PS50910"/>
    </source>
</evidence>
<dbReference type="SUPFAM" id="SSF81593">
    <property type="entry name" value="Nucleotidyltransferase substrate binding subunit/domain"/>
    <property type="match status" value="1"/>
</dbReference>
<protein>
    <submittedName>
        <fullName evidence="2">DNA-binding protein</fullName>
    </submittedName>
</protein>
<dbReference type="InterPro" id="IPR007842">
    <property type="entry name" value="HEPN_dom"/>
</dbReference>
<proteinExistence type="predicted"/>
<dbReference type="Gene3D" id="1.20.120.330">
    <property type="entry name" value="Nucleotidyltransferases domain 2"/>
    <property type="match status" value="1"/>
</dbReference>
<keyword evidence="3" id="KW-1185">Reference proteome</keyword>
<keyword evidence="2" id="KW-0238">DNA-binding</keyword>
<dbReference type="GO" id="GO:0003677">
    <property type="term" value="F:DNA binding"/>
    <property type="evidence" value="ECO:0007669"/>
    <property type="project" value="UniProtKB-KW"/>
</dbReference>
<evidence type="ECO:0000313" key="2">
    <source>
        <dbReference type="EMBL" id="BBL45831.1"/>
    </source>
</evidence>
<dbReference type="Proteomes" id="UP001055553">
    <property type="component" value="Chromosome"/>
</dbReference>
<dbReference type="AlphaFoldDB" id="A0A915ST29"/>
<dbReference type="KEGG" id="naer:MJ1_0689"/>
<accession>A0A915ST29</accession>
<reference evidence="3" key="1">
    <citation type="journal article" date="2022" name="Int. J. Syst. Evol. Microbiol.">
        <title>Nanobdella aerobiophila gen. nov., sp. nov., a thermoacidophilic, obligate ectosymbiotic archaeon, and proposal of Nanobdellaceae fam. nov., Nanobdellales ord. nov. and Nanobdellia class. nov.</title>
        <authorList>
            <person name="Kato S."/>
            <person name="Ogasawara A."/>
            <person name="Itoh T."/>
            <person name="Sakai H.D."/>
            <person name="Shimizu M."/>
            <person name="Yuki M."/>
            <person name="Kaneko M."/>
            <person name="Takashina T."/>
            <person name="Ohkuma M."/>
        </authorList>
    </citation>
    <scope>NUCLEOTIDE SEQUENCE [LARGE SCALE GENOMIC DNA]</scope>
    <source>
        <strain evidence="3">MJ1</strain>
    </source>
</reference>
<gene>
    <name evidence="2" type="ORF">MJ1_0689</name>
</gene>
<dbReference type="PROSITE" id="PS50910">
    <property type="entry name" value="HEPN"/>
    <property type="match status" value="1"/>
</dbReference>
<dbReference type="GeneID" id="74568630"/>
<dbReference type="EMBL" id="AP019769">
    <property type="protein sequence ID" value="BBL45831.1"/>
    <property type="molecule type" value="Genomic_DNA"/>
</dbReference>